<accession>A0A2P5DBF0</accession>
<protein>
    <submittedName>
        <fullName evidence="1">Uncharacterized protein</fullName>
    </submittedName>
</protein>
<sequence>PREHKVNFKTKVLPSKTKYRLVLAQNSIKES</sequence>
<name>A0A2P5DBF0_PARAD</name>
<dbReference type="Proteomes" id="UP000237105">
    <property type="component" value="Unassembled WGS sequence"/>
</dbReference>
<evidence type="ECO:0000313" key="1">
    <source>
        <dbReference type="EMBL" id="PON70626.1"/>
    </source>
</evidence>
<gene>
    <name evidence="1" type="ORF">PanWU01x14_080000</name>
</gene>
<organism evidence="1 2">
    <name type="scientific">Parasponia andersonii</name>
    <name type="common">Sponia andersonii</name>
    <dbReference type="NCBI Taxonomy" id="3476"/>
    <lineage>
        <taxon>Eukaryota</taxon>
        <taxon>Viridiplantae</taxon>
        <taxon>Streptophyta</taxon>
        <taxon>Embryophyta</taxon>
        <taxon>Tracheophyta</taxon>
        <taxon>Spermatophyta</taxon>
        <taxon>Magnoliopsida</taxon>
        <taxon>eudicotyledons</taxon>
        <taxon>Gunneridae</taxon>
        <taxon>Pentapetalae</taxon>
        <taxon>rosids</taxon>
        <taxon>fabids</taxon>
        <taxon>Rosales</taxon>
        <taxon>Cannabaceae</taxon>
        <taxon>Parasponia</taxon>
    </lineage>
</organism>
<keyword evidence="2" id="KW-1185">Reference proteome</keyword>
<dbReference type="EMBL" id="JXTB01000049">
    <property type="protein sequence ID" value="PON70626.1"/>
    <property type="molecule type" value="Genomic_DNA"/>
</dbReference>
<evidence type="ECO:0000313" key="2">
    <source>
        <dbReference type="Proteomes" id="UP000237105"/>
    </source>
</evidence>
<proteinExistence type="predicted"/>
<dbReference type="AlphaFoldDB" id="A0A2P5DBF0"/>
<reference evidence="2" key="1">
    <citation type="submission" date="2016-06" db="EMBL/GenBank/DDBJ databases">
        <title>Parallel loss of symbiosis genes in relatives of nitrogen-fixing non-legume Parasponia.</title>
        <authorList>
            <person name="Van Velzen R."/>
            <person name="Holmer R."/>
            <person name="Bu F."/>
            <person name="Rutten L."/>
            <person name="Van Zeijl A."/>
            <person name="Liu W."/>
            <person name="Santuari L."/>
            <person name="Cao Q."/>
            <person name="Sharma T."/>
            <person name="Shen D."/>
            <person name="Roswanjaya Y."/>
            <person name="Wardhani T."/>
            <person name="Kalhor M.S."/>
            <person name="Jansen J."/>
            <person name="Van den Hoogen J."/>
            <person name="Gungor B."/>
            <person name="Hartog M."/>
            <person name="Hontelez J."/>
            <person name="Verver J."/>
            <person name="Yang W.-C."/>
            <person name="Schijlen E."/>
            <person name="Repin R."/>
            <person name="Schilthuizen M."/>
            <person name="Schranz E."/>
            <person name="Heidstra R."/>
            <person name="Miyata K."/>
            <person name="Fedorova E."/>
            <person name="Kohlen W."/>
            <person name="Bisseling T."/>
            <person name="Smit S."/>
            <person name="Geurts R."/>
        </authorList>
    </citation>
    <scope>NUCLEOTIDE SEQUENCE [LARGE SCALE GENOMIC DNA]</scope>
    <source>
        <strain evidence="2">cv. WU1-14</strain>
    </source>
</reference>
<feature type="non-terminal residue" evidence="1">
    <location>
        <position position="1"/>
    </location>
</feature>
<comment type="caution">
    <text evidence="1">The sequence shown here is derived from an EMBL/GenBank/DDBJ whole genome shotgun (WGS) entry which is preliminary data.</text>
</comment>